<dbReference type="Proteomes" id="UP000295453">
    <property type="component" value="Unassembled WGS sequence"/>
</dbReference>
<dbReference type="SUPFAM" id="SSF51905">
    <property type="entry name" value="FAD/NAD(P)-binding domain"/>
    <property type="match status" value="1"/>
</dbReference>
<dbReference type="PIRSF" id="PIRSF036654">
    <property type="entry name" value="UCP036654"/>
    <property type="match status" value="1"/>
</dbReference>
<protein>
    <submittedName>
        <fullName evidence="4">FAD-binding dehydrogenase</fullName>
    </submittedName>
</protein>
<dbReference type="Gene3D" id="3.50.50.60">
    <property type="entry name" value="FAD/NAD(P)-binding domain"/>
    <property type="match status" value="1"/>
</dbReference>
<reference evidence="4 5" key="1">
    <citation type="submission" date="2019-03" db="EMBL/GenBank/DDBJ databases">
        <authorList>
            <person name="Kim M.K.M."/>
        </authorList>
    </citation>
    <scope>NUCLEOTIDE SEQUENCE [LARGE SCALE GENOMIC DNA]</scope>
    <source>
        <strain evidence="4 5">18JY15-6</strain>
    </source>
</reference>
<evidence type="ECO:0000256" key="2">
    <source>
        <dbReference type="ARBA" id="ARBA00023002"/>
    </source>
</evidence>
<keyword evidence="2" id="KW-0560">Oxidoreductase</keyword>
<dbReference type="NCBIfam" id="NF009472">
    <property type="entry name" value="PRK12834.1"/>
    <property type="match status" value="1"/>
</dbReference>
<feature type="domain" description="FAD-dependent oxidoreductase 2 FAD-binding" evidence="3">
    <location>
        <begin position="6"/>
        <end position="546"/>
    </location>
</feature>
<sequence length="563" mass="61011">MSFRPDVVVVGAGLAGLVATHELAKAGKRVLVLDQENRHNLGGQAFWSLGGLFFVDSPEQRRMGIKDSFDLAWQDWQGSAQFDRFGDGSDGPGRGEDFWPQQWAEAYVRWTNEGKRDYVRDLGLKSLTFVGWAERGDGRAEGHGNSVPRFHITWGTGPEVVRVFLEPVLGAEEAGLVQFGFRHQVDALLTVGGAVVGVRGSLLAPDEAPRGERSNRDVVGDFSIEAPAVVVTSGGIGHNFDLMRRNWPTDRVGPAPEHMIAGVPAHVDGRMLAISEEAGATLVNKDRMWAYVEGVHNWDPIWPDHAIRILPGPSSMWFDANGKRLQGMSGVPGADSIGSMTQILSTGYDYSWFILDQTIIEKEFALSGSEQNPDWTNKDVRLMLTDRILGKGATGPVERFKQHGEDFVVADNLADLVAGMNKISRGPALDPADIERQIVARDRQVDNPFAKDAQIMAIHNARRDRTGKIMRVAKPHKILDPEHGPLIAVRCNILSRKTLGGIETNLDSQAIAADGAVIPGLYAAGEVAGFGGGGVHGYNALEGTFLGGCIFSGRAAGMALSRD</sequence>
<dbReference type="GO" id="GO:0033765">
    <property type="term" value="F:steroid dehydrogenase activity, acting on the CH-CH group of donors"/>
    <property type="evidence" value="ECO:0007669"/>
    <property type="project" value="UniProtKB-ARBA"/>
</dbReference>
<keyword evidence="1" id="KW-0285">Flavoprotein</keyword>
<dbReference type="InterPro" id="IPR014614">
    <property type="entry name" value="KsdD_DH"/>
</dbReference>
<dbReference type="EMBL" id="SJZJ01000003">
    <property type="protein sequence ID" value="TCJ30638.1"/>
    <property type="molecule type" value="Genomic_DNA"/>
</dbReference>
<dbReference type="Gene3D" id="3.90.700.10">
    <property type="entry name" value="Succinate dehydrogenase/fumarate reductase flavoprotein, catalytic domain"/>
    <property type="match status" value="1"/>
</dbReference>
<dbReference type="Pfam" id="PF00890">
    <property type="entry name" value="FAD_binding_2"/>
    <property type="match status" value="1"/>
</dbReference>
<comment type="caution">
    <text evidence="4">The sequence shown here is derived from an EMBL/GenBank/DDBJ whole genome shotgun (WGS) entry which is preliminary data.</text>
</comment>
<dbReference type="AlphaFoldDB" id="A0A4R1CKU7"/>
<evidence type="ECO:0000259" key="3">
    <source>
        <dbReference type="Pfam" id="PF00890"/>
    </source>
</evidence>
<dbReference type="OrthoDB" id="9813348at2"/>
<dbReference type="RefSeq" id="WP_131581763.1">
    <property type="nucleotide sequence ID" value="NZ_SJZJ01000003.1"/>
</dbReference>
<proteinExistence type="predicted"/>
<dbReference type="InterPro" id="IPR036188">
    <property type="entry name" value="FAD/NAD-bd_sf"/>
</dbReference>
<evidence type="ECO:0000256" key="1">
    <source>
        <dbReference type="ARBA" id="ARBA00022630"/>
    </source>
</evidence>
<dbReference type="PANTHER" id="PTHR43260">
    <property type="entry name" value="3-KETOSTEROID-DELTA-1-DEHYDROGENASE"/>
    <property type="match status" value="1"/>
</dbReference>
<accession>A0A4R1CKU7</accession>
<evidence type="ECO:0000313" key="4">
    <source>
        <dbReference type="EMBL" id="TCJ30638.1"/>
    </source>
</evidence>
<dbReference type="InterPro" id="IPR003953">
    <property type="entry name" value="FAD-dep_OxRdtase_2_FAD-bd"/>
</dbReference>
<keyword evidence="5" id="KW-1185">Reference proteome</keyword>
<evidence type="ECO:0000313" key="5">
    <source>
        <dbReference type="Proteomes" id="UP000295453"/>
    </source>
</evidence>
<dbReference type="PANTHER" id="PTHR43260:SF1">
    <property type="entry name" value="KSDD-LIKE STEROID DEHYDROGENASE RV0785"/>
    <property type="match status" value="1"/>
</dbReference>
<gene>
    <name evidence="4" type="ORF">EPD65_03495</name>
</gene>
<organism evidence="4 5">
    <name type="scientific">Nocardioides jejuensis</name>
    <dbReference type="NCBI Taxonomy" id="2502782"/>
    <lineage>
        <taxon>Bacteria</taxon>
        <taxon>Bacillati</taxon>
        <taxon>Actinomycetota</taxon>
        <taxon>Actinomycetes</taxon>
        <taxon>Propionibacteriales</taxon>
        <taxon>Nocardioidaceae</taxon>
        <taxon>Nocardioides</taxon>
    </lineage>
</organism>
<name>A0A4R1CKU7_9ACTN</name>
<dbReference type="InterPro" id="IPR027477">
    <property type="entry name" value="Succ_DH/fumarate_Rdtase_cat_sf"/>
</dbReference>